<accession>A0A6A6TMM8</accession>
<protein>
    <submittedName>
        <fullName evidence="9">Putative formate/nitrite transporter</fullName>
    </submittedName>
</protein>
<comment type="subcellular location">
    <subcellularLocation>
        <location evidence="1">Membrane</location>
        <topology evidence="1">Multi-pass membrane protein</topology>
    </subcellularLocation>
</comment>
<dbReference type="InterPro" id="IPR023271">
    <property type="entry name" value="Aquaporin-like"/>
</dbReference>
<feature type="transmembrane region" description="Helical" evidence="8">
    <location>
        <begin position="112"/>
        <end position="134"/>
    </location>
</feature>
<evidence type="ECO:0000256" key="5">
    <source>
        <dbReference type="ARBA" id="ARBA00023136"/>
    </source>
</evidence>
<keyword evidence="3 8" id="KW-0812">Transmembrane</keyword>
<name>A0A6A6TMM8_9PLEO</name>
<dbReference type="Pfam" id="PF01226">
    <property type="entry name" value="Form_Nir_trans"/>
    <property type="match status" value="1"/>
</dbReference>
<feature type="transmembrane region" description="Helical" evidence="8">
    <location>
        <begin position="194"/>
        <end position="216"/>
    </location>
</feature>
<keyword evidence="5 8" id="KW-0472">Membrane</keyword>
<comment type="similarity">
    <text evidence="6">Belongs to the FNT transporter (TC 1.A.16) family.</text>
</comment>
<evidence type="ECO:0000256" key="3">
    <source>
        <dbReference type="ARBA" id="ARBA00022692"/>
    </source>
</evidence>
<feature type="compositionally biased region" description="Basic and acidic residues" evidence="7">
    <location>
        <begin position="293"/>
        <end position="310"/>
    </location>
</feature>
<evidence type="ECO:0000256" key="4">
    <source>
        <dbReference type="ARBA" id="ARBA00022989"/>
    </source>
</evidence>
<feature type="region of interest" description="Disordered" evidence="7">
    <location>
        <begin position="287"/>
        <end position="310"/>
    </location>
</feature>
<gene>
    <name evidence="9" type="ORF">K491DRAFT_687484</name>
</gene>
<evidence type="ECO:0000256" key="1">
    <source>
        <dbReference type="ARBA" id="ARBA00004141"/>
    </source>
</evidence>
<evidence type="ECO:0000256" key="6">
    <source>
        <dbReference type="ARBA" id="ARBA00049660"/>
    </source>
</evidence>
<evidence type="ECO:0000256" key="2">
    <source>
        <dbReference type="ARBA" id="ARBA00022448"/>
    </source>
</evidence>
<dbReference type="GO" id="GO:0005886">
    <property type="term" value="C:plasma membrane"/>
    <property type="evidence" value="ECO:0007669"/>
    <property type="project" value="TreeGrafter"/>
</dbReference>
<dbReference type="EMBL" id="MU004294">
    <property type="protein sequence ID" value="KAF2661329.1"/>
    <property type="molecule type" value="Genomic_DNA"/>
</dbReference>
<evidence type="ECO:0000313" key="10">
    <source>
        <dbReference type="Proteomes" id="UP000799324"/>
    </source>
</evidence>
<proteinExistence type="inferred from homology"/>
<dbReference type="PROSITE" id="PS01006">
    <property type="entry name" value="FORMATE_NITRITE_TP_2"/>
    <property type="match status" value="1"/>
</dbReference>
<keyword evidence="4 8" id="KW-1133">Transmembrane helix</keyword>
<reference evidence="9" key="1">
    <citation type="journal article" date="2020" name="Stud. Mycol.">
        <title>101 Dothideomycetes genomes: a test case for predicting lifestyles and emergence of pathogens.</title>
        <authorList>
            <person name="Haridas S."/>
            <person name="Albert R."/>
            <person name="Binder M."/>
            <person name="Bloem J."/>
            <person name="Labutti K."/>
            <person name="Salamov A."/>
            <person name="Andreopoulos B."/>
            <person name="Baker S."/>
            <person name="Barry K."/>
            <person name="Bills G."/>
            <person name="Bluhm B."/>
            <person name="Cannon C."/>
            <person name="Castanera R."/>
            <person name="Culley D."/>
            <person name="Daum C."/>
            <person name="Ezra D."/>
            <person name="Gonzalez J."/>
            <person name="Henrissat B."/>
            <person name="Kuo A."/>
            <person name="Liang C."/>
            <person name="Lipzen A."/>
            <person name="Lutzoni F."/>
            <person name="Magnuson J."/>
            <person name="Mondo S."/>
            <person name="Nolan M."/>
            <person name="Ohm R."/>
            <person name="Pangilinan J."/>
            <person name="Park H.-J."/>
            <person name="Ramirez L."/>
            <person name="Alfaro M."/>
            <person name="Sun H."/>
            <person name="Tritt A."/>
            <person name="Yoshinaga Y."/>
            <person name="Zwiers L.-H."/>
            <person name="Turgeon B."/>
            <person name="Goodwin S."/>
            <person name="Spatafora J."/>
            <person name="Crous P."/>
            <person name="Grigoriev I."/>
        </authorList>
    </citation>
    <scope>NUCLEOTIDE SEQUENCE</scope>
    <source>
        <strain evidence="9">CBS 122681</strain>
    </source>
</reference>
<evidence type="ECO:0000313" key="9">
    <source>
        <dbReference type="EMBL" id="KAF2661329.1"/>
    </source>
</evidence>
<evidence type="ECO:0000256" key="7">
    <source>
        <dbReference type="SAM" id="MobiDB-lite"/>
    </source>
</evidence>
<dbReference type="InterPro" id="IPR024002">
    <property type="entry name" value="For/NO2_transpt_CS"/>
</dbReference>
<dbReference type="PANTHER" id="PTHR30520">
    <property type="entry name" value="FORMATE TRANSPORTER-RELATED"/>
    <property type="match status" value="1"/>
</dbReference>
<sequence>MSVNCYNPKETTEVASRAGVYKANTRWDKVFLSSVNAGFLLSFACASALSTNAAPWFQQNAPGLIRTIAALIFPWGLTAIVMTGSDLCTGSFMFTTLAALQRRISPLKMLMHWFITFWGNLAGSLFIVAIISGYGGVFDAAAYKTEAQTFAVTKQVTAHWHQIFLRGIGANWLVCLACFLGMSGRDFASKLMGIWFPTFAFVSLGLDHVVANMFFIPTGIWQGANGITVGLYIWKGIIPALLGNIIGGGLFVASVYWYLHLQGEPPVMIDGVEYGAPPVGQATLPIIGRSRQHSREPDLESGEGRKRSEV</sequence>
<evidence type="ECO:0000256" key="8">
    <source>
        <dbReference type="SAM" id="Phobius"/>
    </source>
</evidence>
<dbReference type="GO" id="GO:0015707">
    <property type="term" value="P:nitrite transport"/>
    <property type="evidence" value="ECO:0007669"/>
    <property type="project" value="TreeGrafter"/>
</dbReference>
<dbReference type="Proteomes" id="UP000799324">
    <property type="component" value="Unassembled WGS sequence"/>
</dbReference>
<dbReference type="PANTHER" id="PTHR30520:SF6">
    <property type="entry name" value="FORMATE_NITRATE FAMILY TRANSPORTER (EUROFUNG)"/>
    <property type="match status" value="1"/>
</dbReference>
<dbReference type="OrthoDB" id="4829at2759"/>
<organism evidence="9 10">
    <name type="scientific">Lophiostoma macrostomum CBS 122681</name>
    <dbReference type="NCBI Taxonomy" id="1314788"/>
    <lineage>
        <taxon>Eukaryota</taxon>
        <taxon>Fungi</taxon>
        <taxon>Dikarya</taxon>
        <taxon>Ascomycota</taxon>
        <taxon>Pezizomycotina</taxon>
        <taxon>Dothideomycetes</taxon>
        <taxon>Pleosporomycetidae</taxon>
        <taxon>Pleosporales</taxon>
        <taxon>Lophiostomataceae</taxon>
        <taxon>Lophiostoma</taxon>
    </lineage>
</organism>
<feature type="transmembrane region" description="Helical" evidence="8">
    <location>
        <begin position="30"/>
        <end position="49"/>
    </location>
</feature>
<feature type="transmembrane region" description="Helical" evidence="8">
    <location>
        <begin position="163"/>
        <end position="182"/>
    </location>
</feature>
<dbReference type="Gene3D" id="1.20.1080.10">
    <property type="entry name" value="Glycerol uptake facilitator protein"/>
    <property type="match status" value="1"/>
</dbReference>
<dbReference type="InterPro" id="IPR000292">
    <property type="entry name" value="For/NO2_transpt"/>
</dbReference>
<dbReference type="AlphaFoldDB" id="A0A6A6TMM8"/>
<dbReference type="GO" id="GO:0015513">
    <property type="term" value="F:high-affinity secondary active nitrite transmembrane transporter activity"/>
    <property type="evidence" value="ECO:0007669"/>
    <property type="project" value="TreeGrafter"/>
</dbReference>
<dbReference type="FunFam" id="1.20.1080.10:FF:000011">
    <property type="entry name" value="Formate family transporter"/>
    <property type="match status" value="1"/>
</dbReference>
<keyword evidence="2" id="KW-0813">Transport</keyword>
<feature type="transmembrane region" description="Helical" evidence="8">
    <location>
        <begin position="69"/>
        <end position="100"/>
    </location>
</feature>
<keyword evidence="10" id="KW-1185">Reference proteome</keyword>
<feature type="transmembrane region" description="Helical" evidence="8">
    <location>
        <begin position="236"/>
        <end position="259"/>
    </location>
</feature>